<dbReference type="NCBIfam" id="TIGR02243">
    <property type="entry name" value="putative baseplate assembly protein"/>
    <property type="match status" value="1"/>
</dbReference>
<protein>
    <submittedName>
        <fullName evidence="1">Baseplate assembly protein</fullName>
    </submittedName>
</protein>
<accession>A0A934NFZ1</accession>
<dbReference type="AlphaFoldDB" id="A0A934NFZ1"/>
<reference evidence="1" key="1">
    <citation type="submission" date="2020-10" db="EMBL/GenBank/DDBJ databases">
        <title>Ca. Dormibacterota MAGs.</title>
        <authorList>
            <person name="Montgomery K."/>
        </authorList>
    </citation>
    <scope>NUCLEOTIDE SEQUENCE [LARGE SCALE GENOMIC DNA]</scope>
    <source>
        <strain evidence="1">SC8812_S17_10</strain>
    </source>
</reference>
<keyword evidence="2" id="KW-1185">Reference proteome</keyword>
<dbReference type="Proteomes" id="UP000612893">
    <property type="component" value="Unassembled WGS sequence"/>
</dbReference>
<dbReference type="EMBL" id="JAEKNR010000243">
    <property type="protein sequence ID" value="MBJ7601417.1"/>
    <property type="molecule type" value="Genomic_DNA"/>
</dbReference>
<proteinExistence type="predicted"/>
<evidence type="ECO:0000313" key="1">
    <source>
        <dbReference type="EMBL" id="MBJ7601417.1"/>
    </source>
</evidence>
<gene>
    <name evidence="1" type="ORF">JF922_25505</name>
</gene>
<comment type="caution">
    <text evidence="1">The sequence shown here is derived from an EMBL/GenBank/DDBJ whole genome shotgun (WGS) entry which is preliminary data.</text>
</comment>
<dbReference type="RefSeq" id="WP_338205646.1">
    <property type="nucleotide sequence ID" value="NZ_JAEKNR010000243.1"/>
</dbReference>
<evidence type="ECO:0000313" key="2">
    <source>
        <dbReference type="Proteomes" id="UP000612893"/>
    </source>
</evidence>
<sequence>MNRIPILDGRQASQILEELLADVPGYLRYWRPQAGRSGYALLQFISRYSALVAGSLDGALGKAELAFLDAMGIDLLPPQAAAAPVVFELMPDSPVDAPLPENSEVAAPPPPTLPGSIVAPPSPSPLLPPDPVVFATEDAIAVARASLAWAYTTYPDVDQYADHSAALRSGFELYSGLQPVVHHLYIGHDSLLAMAGSVDVSLDLQLQTQLQPAGTTKSGKPKLPAGLELTWEYGIENDWVSFDPVDDHTYGLSLEGEVGLHKRSGPPSKQVEVNGTKSYWIRARIETPLPNVGSKDRPSLPSLETIRVRLALNHGQLPCDLAFADDLRIDTSKDFLPFGAQPAVASSFVFACDQAFQQEGAKIGISLALTQGAAAAPSSDLALYWEYSVAPGLWRGLGAGGGEFKDNTANFSKTSPVDPSISFLRPADWAKVSYNGEEHYWVRVRITQGGFGGPPVYTVENDGGNWKVVASNLPRPPSLSSISFSYTYQIGPFIPDHCLALNGFEYRDFTEACRWGQALFLPFSPLPDRYAAAYLGFTRPLPVGLVSLYVDVPGRVATAPRPSPYVWEYPTAEGWAELAVRDQTGGFARSGVIQLIGPPDAVSAPGPGGPTYWIRARLKEAGDPAPSAVNAIYLNAVRATQRKSVKGEVLGRGDGTPRQAMLTQHVPVLARQLLEVQEWSGTGLDWESLFADLPASQLRYEADARGRVTAVWVTWAERPHLYLSGPHDRHYVLERTSGLVAFGDTVQGMALPPGRPVMLSYDYGGGVGGNLSPQSISQLHSAVPYLQSVSNPVGAEGGAVGETLPQVALRGPQRLRNAGRSVAAADYEWLAREASPEVAVARCLPTTGPDGHGEPGWVTVVIVPQGQSLQPLPSQELLSRVEQAIASEAPAAIAGQIRVTGPAYREISVVAEVVPADAGSAAEVEEALNQALVAFLHPVSGGVSGNGWQFGESIHLSQIVRVVLGAAGVQSAPHVSVLSGTEVFGDSVPIPVDALPCSGKHQLKLSVAVR</sequence>
<dbReference type="InterPro" id="IPR011749">
    <property type="entry name" value="CHP02243"/>
</dbReference>
<organism evidence="1 2">
    <name type="scientific">Candidatus Nephthysia bennettiae</name>
    <dbReference type="NCBI Taxonomy" id="3127016"/>
    <lineage>
        <taxon>Bacteria</taxon>
        <taxon>Bacillati</taxon>
        <taxon>Candidatus Dormiibacterota</taxon>
        <taxon>Candidatus Dormibacteria</taxon>
        <taxon>Candidatus Dormibacterales</taxon>
        <taxon>Candidatus Dormibacteraceae</taxon>
        <taxon>Candidatus Nephthysia</taxon>
    </lineage>
</organism>
<name>A0A934NFZ1_9BACT</name>